<dbReference type="PROSITE" id="PS51257">
    <property type="entry name" value="PROKAR_LIPOPROTEIN"/>
    <property type="match status" value="1"/>
</dbReference>
<proteinExistence type="predicted"/>
<gene>
    <name evidence="1" type="ORF">GCM10008938_04690</name>
</gene>
<organism evidence="1 2">
    <name type="scientific">Deinococcus roseus</name>
    <dbReference type="NCBI Taxonomy" id="392414"/>
    <lineage>
        <taxon>Bacteria</taxon>
        <taxon>Thermotogati</taxon>
        <taxon>Deinococcota</taxon>
        <taxon>Deinococci</taxon>
        <taxon>Deinococcales</taxon>
        <taxon>Deinococcaceae</taxon>
        <taxon>Deinococcus</taxon>
    </lineage>
</organism>
<comment type="caution">
    <text evidence="1">The sequence shown here is derived from an EMBL/GenBank/DDBJ whole genome shotgun (WGS) entry which is preliminary data.</text>
</comment>
<name>A0ABQ2CUD2_9DEIO</name>
<protein>
    <recommendedName>
        <fullName evidence="3">Peptidase M30</fullName>
    </recommendedName>
</protein>
<sequence>MQVYKMGLLVLASVALVGCRGNQVVVPPVVNPDYEVKTFRPGDFQAGQVSVTLKNLSSNESVAVIPVNAEQPDNPDGFGYTLQVDQVQAPFALAEPHSIQQQQQDSVSQIREQIKMQHHQFLQNQQALMKEASQLGLKSLKDSKLEPQVFNTCAKPKVGDLCSYWVYGTEDQVKVTTKMRYISPNAYWFVDQNDAADLSDAELAKFAKTFEEKLFLSDKKYFGSPADFDGNGKIKIVFSKEVANGGAFGYVYGADWYPDAEIYKAWEIHSNEGDIFYAATPSSFEPDISRSSMLSYDLPSTLVHELKHLIAGGQRFQADFPDEESWIEEASAVSAEELSGYGTQMGDYARNMASVGMLSPQNVRVYLSDNSQFDESRNFYGYNFLFIWRLAEQVGHDKFWKTWTVSNAAGKANLSKITGKSFADLMLDWAQTLMFSNTGINNQFNYKSLNLREGLTGNPASSWRPLGYRVLKSLKDTTRSMAYYVGRGQNKDATITLKTDFERPYLLVVRFKGALPWQPARTLAGTLKVPAGQDTNGLTLIACQLQDGVCTEDSIKRKVPVPQNGQEATFSITGLAGEKYQLEAYRDVNKSKVRDAGDLYGCVKNGDQCAQLTPTQEDLQLNVSVM</sequence>
<evidence type="ECO:0008006" key="3">
    <source>
        <dbReference type="Google" id="ProtNLM"/>
    </source>
</evidence>
<dbReference type="EMBL" id="BMOD01000001">
    <property type="protein sequence ID" value="GGJ21566.1"/>
    <property type="molecule type" value="Genomic_DNA"/>
</dbReference>
<dbReference type="RefSeq" id="WP_188999217.1">
    <property type="nucleotide sequence ID" value="NZ_BMOD01000001.1"/>
</dbReference>
<keyword evidence="2" id="KW-1185">Reference proteome</keyword>
<dbReference type="Proteomes" id="UP000632222">
    <property type="component" value="Unassembled WGS sequence"/>
</dbReference>
<evidence type="ECO:0000313" key="1">
    <source>
        <dbReference type="EMBL" id="GGJ21566.1"/>
    </source>
</evidence>
<evidence type="ECO:0000313" key="2">
    <source>
        <dbReference type="Proteomes" id="UP000632222"/>
    </source>
</evidence>
<accession>A0ABQ2CUD2</accession>
<reference evidence="2" key="1">
    <citation type="journal article" date="2019" name="Int. J. Syst. Evol. Microbiol.">
        <title>The Global Catalogue of Microorganisms (GCM) 10K type strain sequencing project: providing services to taxonomists for standard genome sequencing and annotation.</title>
        <authorList>
            <consortium name="The Broad Institute Genomics Platform"/>
            <consortium name="The Broad Institute Genome Sequencing Center for Infectious Disease"/>
            <person name="Wu L."/>
            <person name="Ma J."/>
        </authorList>
    </citation>
    <scope>NUCLEOTIDE SEQUENCE [LARGE SCALE GENOMIC DNA]</scope>
    <source>
        <strain evidence="2">JCM 14370</strain>
    </source>
</reference>